<sequence>MFGFKKLYFAPASPEATTGRSKATTGRRIYLDHASATPVLPAAADVVYQTMKTFANPGGIHADSVAAKQSLESSRGRIAAHLGCKAREIIFTSGLTEANNIAIVGYARHLLYIPRTVLGKTEGPSLVGTHWIVSSIEHSSVLECFSEAERMGGTVTHIDPEPNGLIASETIANALRPETAFVSLGWGNNEIGTIQPLSQIARIIRDHEKKHRTKIIFHSDAGQAPLYRSPHVHTLGVDVFSLGSGKLYGPRGIGALFVSNRVTLAPVIFGGGQERGLRSGTEDVALAAGFVAALDIVAGERGAESRRLEKLRDEFAERIVVRLRQGFGGQAHIPDAIINGDLKHALPHMLNISISGERSGEYLALQLDHAGISLSTKSACDEGNKSSHVVAALGGEAWRAQNTLRFSLGRDTTEGDLKRALDALAALIRA</sequence>
<comment type="catalytic activity">
    <reaction evidence="8">
        <text>(sulfur carrier)-H + L-cysteine = (sulfur carrier)-SH + L-alanine</text>
        <dbReference type="Rhea" id="RHEA:43892"/>
        <dbReference type="Rhea" id="RHEA-COMP:14737"/>
        <dbReference type="Rhea" id="RHEA-COMP:14739"/>
        <dbReference type="ChEBI" id="CHEBI:29917"/>
        <dbReference type="ChEBI" id="CHEBI:35235"/>
        <dbReference type="ChEBI" id="CHEBI:57972"/>
        <dbReference type="ChEBI" id="CHEBI:64428"/>
        <dbReference type="EC" id="2.8.1.7"/>
    </reaction>
</comment>
<dbReference type="InterPro" id="IPR016454">
    <property type="entry name" value="Cysteine_dSase"/>
</dbReference>
<dbReference type="GO" id="GO:0051536">
    <property type="term" value="F:iron-sulfur cluster binding"/>
    <property type="evidence" value="ECO:0007669"/>
    <property type="project" value="UniProtKB-KW"/>
</dbReference>
<dbReference type="Gene3D" id="3.40.640.10">
    <property type="entry name" value="Type I PLP-dependent aspartate aminotransferase-like (Major domain)"/>
    <property type="match status" value="1"/>
</dbReference>
<keyword evidence="4" id="KW-0479">Metal-binding</keyword>
<evidence type="ECO:0000256" key="8">
    <source>
        <dbReference type="ARBA" id="ARBA00050776"/>
    </source>
</evidence>
<dbReference type="SUPFAM" id="SSF53383">
    <property type="entry name" value="PLP-dependent transferases"/>
    <property type="match status" value="1"/>
</dbReference>
<comment type="similarity">
    <text evidence="2">Belongs to the class-V pyridoxal-phosphate-dependent aminotransferase family. NifS/IscS subfamily.</text>
</comment>
<evidence type="ECO:0000259" key="9">
    <source>
        <dbReference type="Pfam" id="PF00266"/>
    </source>
</evidence>
<comment type="cofactor">
    <cofactor evidence="1">
        <name>pyridoxal 5'-phosphate</name>
        <dbReference type="ChEBI" id="CHEBI:597326"/>
    </cofactor>
</comment>
<evidence type="ECO:0000256" key="4">
    <source>
        <dbReference type="ARBA" id="ARBA00022723"/>
    </source>
</evidence>
<dbReference type="STRING" id="1798480.A2851_01335"/>
<name>A0A1F6CXC5_9BACT</name>
<dbReference type="Proteomes" id="UP000176863">
    <property type="component" value="Unassembled WGS sequence"/>
</dbReference>
<keyword evidence="5" id="KW-0663">Pyridoxal phosphate</keyword>
<evidence type="ECO:0000256" key="2">
    <source>
        <dbReference type="ARBA" id="ARBA00006490"/>
    </source>
</evidence>
<keyword evidence="6" id="KW-0408">Iron</keyword>
<dbReference type="Gene3D" id="1.10.260.50">
    <property type="match status" value="1"/>
</dbReference>
<dbReference type="PIRSF" id="PIRSF005572">
    <property type="entry name" value="NifS"/>
    <property type="match status" value="1"/>
</dbReference>
<gene>
    <name evidence="10" type="ORF">A2851_01335</name>
</gene>
<comment type="caution">
    <text evidence="10">The sequence shown here is derived from an EMBL/GenBank/DDBJ whole genome shotgun (WGS) entry which is preliminary data.</text>
</comment>
<evidence type="ECO:0000256" key="1">
    <source>
        <dbReference type="ARBA" id="ARBA00001933"/>
    </source>
</evidence>
<dbReference type="InterPro" id="IPR015424">
    <property type="entry name" value="PyrdxlP-dep_Trfase"/>
</dbReference>
<dbReference type="EMBL" id="MFKT01000008">
    <property type="protein sequence ID" value="OGG53818.1"/>
    <property type="molecule type" value="Genomic_DNA"/>
</dbReference>
<dbReference type="InterPro" id="IPR015422">
    <property type="entry name" value="PyrdxlP-dep_Trfase_small"/>
</dbReference>
<dbReference type="AlphaFoldDB" id="A0A1F6CXC5"/>
<keyword evidence="7" id="KW-0411">Iron-sulfur</keyword>
<dbReference type="GO" id="GO:0031071">
    <property type="term" value="F:cysteine desulfurase activity"/>
    <property type="evidence" value="ECO:0007669"/>
    <property type="project" value="UniProtKB-EC"/>
</dbReference>
<evidence type="ECO:0000256" key="6">
    <source>
        <dbReference type="ARBA" id="ARBA00023004"/>
    </source>
</evidence>
<dbReference type="InterPro" id="IPR000192">
    <property type="entry name" value="Aminotrans_V_dom"/>
</dbReference>
<evidence type="ECO:0000313" key="11">
    <source>
        <dbReference type="Proteomes" id="UP000176863"/>
    </source>
</evidence>
<evidence type="ECO:0000256" key="7">
    <source>
        <dbReference type="ARBA" id="ARBA00023014"/>
    </source>
</evidence>
<evidence type="ECO:0000256" key="5">
    <source>
        <dbReference type="ARBA" id="ARBA00022898"/>
    </source>
</evidence>
<protein>
    <recommendedName>
        <fullName evidence="9">Aminotransferase class V domain-containing protein</fullName>
    </recommendedName>
</protein>
<evidence type="ECO:0000313" key="10">
    <source>
        <dbReference type="EMBL" id="OGG53818.1"/>
    </source>
</evidence>
<organism evidence="10 11">
    <name type="scientific">Candidatus Kaiserbacteria bacterium RIFCSPHIGHO2_01_FULL_53_29</name>
    <dbReference type="NCBI Taxonomy" id="1798480"/>
    <lineage>
        <taxon>Bacteria</taxon>
        <taxon>Candidatus Kaiseribacteriota</taxon>
    </lineage>
</organism>
<proteinExistence type="inferred from homology"/>
<accession>A0A1F6CXC5</accession>
<reference evidence="10 11" key="1">
    <citation type="journal article" date="2016" name="Nat. Commun.">
        <title>Thousands of microbial genomes shed light on interconnected biogeochemical processes in an aquifer system.</title>
        <authorList>
            <person name="Anantharaman K."/>
            <person name="Brown C.T."/>
            <person name="Hug L.A."/>
            <person name="Sharon I."/>
            <person name="Castelle C.J."/>
            <person name="Probst A.J."/>
            <person name="Thomas B.C."/>
            <person name="Singh A."/>
            <person name="Wilkins M.J."/>
            <person name="Karaoz U."/>
            <person name="Brodie E.L."/>
            <person name="Williams K.H."/>
            <person name="Hubbard S.S."/>
            <person name="Banfield J.F."/>
        </authorList>
    </citation>
    <scope>NUCLEOTIDE SEQUENCE [LARGE SCALE GENOMIC DNA]</scope>
</reference>
<dbReference type="GO" id="GO:0046872">
    <property type="term" value="F:metal ion binding"/>
    <property type="evidence" value="ECO:0007669"/>
    <property type="project" value="UniProtKB-KW"/>
</dbReference>
<dbReference type="InterPro" id="IPR015421">
    <property type="entry name" value="PyrdxlP-dep_Trfase_major"/>
</dbReference>
<evidence type="ECO:0000256" key="3">
    <source>
        <dbReference type="ARBA" id="ARBA00022679"/>
    </source>
</evidence>
<dbReference type="PANTHER" id="PTHR11601">
    <property type="entry name" value="CYSTEINE DESULFURYLASE FAMILY MEMBER"/>
    <property type="match status" value="1"/>
</dbReference>
<dbReference type="Pfam" id="PF00266">
    <property type="entry name" value="Aminotran_5"/>
    <property type="match status" value="1"/>
</dbReference>
<keyword evidence="3" id="KW-0808">Transferase</keyword>
<dbReference type="Gene3D" id="3.90.1150.10">
    <property type="entry name" value="Aspartate Aminotransferase, domain 1"/>
    <property type="match status" value="1"/>
</dbReference>
<feature type="domain" description="Aminotransferase class V" evidence="9">
    <location>
        <begin position="29"/>
        <end position="419"/>
    </location>
</feature>
<dbReference type="PANTHER" id="PTHR11601:SF34">
    <property type="entry name" value="CYSTEINE DESULFURASE"/>
    <property type="match status" value="1"/>
</dbReference>